<dbReference type="GO" id="GO:0016891">
    <property type="term" value="F:RNA endonuclease activity producing 5'-phosphomonoesters, hydrolytic mechanism"/>
    <property type="evidence" value="ECO:0007669"/>
    <property type="project" value="TreeGrafter"/>
</dbReference>
<keyword evidence="8" id="KW-0378">Hydrolase</keyword>
<dbReference type="PANTHER" id="PTHR43856">
    <property type="entry name" value="CARDIOLIPIN HYDROLASE"/>
    <property type="match status" value="1"/>
</dbReference>
<evidence type="ECO:0000256" key="2">
    <source>
        <dbReference type="ARBA" id="ARBA00003145"/>
    </source>
</evidence>
<dbReference type="CDD" id="cd09172">
    <property type="entry name" value="PLDc_Nuc_like_unchar1_1"/>
    <property type="match status" value="1"/>
</dbReference>
<name>A0A838BAY4_9HYPH</name>
<gene>
    <name evidence="14" type="ORF">H0241_19960</name>
</gene>
<dbReference type="PANTHER" id="PTHR43856:SF1">
    <property type="entry name" value="MITOCHONDRIAL CARDIOLIPIN HYDROLASE"/>
    <property type="match status" value="1"/>
</dbReference>
<dbReference type="InterPro" id="IPR051406">
    <property type="entry name" value="PLD_domain"/>
</dbReference>
<evidence type="ECO:0000256" key="1">
    <source>
        <dbReference type="ARBA" id="ARBA00000798"/>
    </source>
</evidence>
<comment type="subcellular location">
    <subcellularLocation>
        <location evidence="3">Secreted</location>
    </subcellularLocation>
</comment>
<keyword evidence="9" id="KW-0442">Lipid degradation</keyword>
<keyword evidence="10" id="KW-0443">Lipid metabolism</keyword>
<dbReference type="GO" id="GO:0005576">
    <property type="term" value="C:extracellular region"/>
    <property type="evidence" value="ECO:0007669"/>
    <property type="project" value="UniProtKB-SubCell"/>
</dbReference>
<evidence type="ECO:0000256" key="9">
    <source>
        <dbReference type="ARBA" id="ARBA00022963"/>
    </source>
</evidence>
<feature type="region of interest" description="Disordered" evidence="12">
    <location>
        <begin position="586"/>
        <end position="616"/>
    </location>
</feature>
<keyword evidence="15" id="KW-1185">Reference proteome</keyword>
<dbReference type="RefSeq" id="WP_181059367.1">
    <property type="nucleotide sequence ID" value="NZ_JACDTY010000010.1"/>
</dbReference>
<evidence type="ECO:0000256" key="10">
    <source>
        <dbReference type="ARBA" id="ARBA00023098"/>
    </source>
</evidence>
<reference evidence="14 15" key="1">
    <citation type="submission" date="2020-07" db="EMBL/GenBank/DDBJ databases">
        <title>Definition of the novel symbiovar canariense within Mesorhizobium novociceri, a new species of genus Mesorhizobium nodulating Cicer canariense in the Caldera de Taburiente National Park (La Palma, Canary Islands).</title>
        <authorList>
            <person name="Leon-Barrios M."/>
            <person name="Perez-Yepez J."/>
            <person name="Flores-Felix J.D."/>
            <person name="Ramirez-Baena M.H."/>
            <person name="Pulido-Suarez L."/>
            <person name="Igual J.M."/>
            <person name="Velazquez E."/>
            <person name="Peix A."/>
        </authorList>
    </citation>
    <scope>NUCLEOTIDE SEQUENCE [LARGE SCALE GENOMIC DNA]</scope>
    <source>
        <strain evidence="14 15">CCANP35</strain>
    </source>
</reference>
<evidence type="ECO:0000259" key="13">
    <source>
        <dbReference type="PROSITE" id="PS50035"/>
    </source>
</evidence>
<evidence type="ECO:0000256" key="11">
    <source>
        <dbReference type="ARBA" id="ARBA00029594"/>
    </source>
</evidence>
<keyword evidence="7" id="KW-0964">Secreted</keyword>
<dbReference type="Proteomes" id="UP000558284">
    <property type="component" value="Unassembled WGS sequence"/>
</dbReference>
<dbReference type="Pfam" id="PF13091">
    <property type="entry name" value="PLDc_2"/>
    <property type="match status" value="2"/>
</dbReference>
<evidence type="ECO:0000256" key="7">
    <source>
        <dbReference type="ARBA" id="ARBA00022525"/>
    </source>
</evidence>
<evidence type="ECO:0000313" key="14">
    <source>
        <dbReference type="EMBL" id="MBA1142500.1"/>
    </source>
</evidence>
<feature type="domain" description="PLD phosphodiesterase" evidence="13">
    <location>
        <begin position="470"/>
        <end position="501"/>
    </location>
</feature>
<dbReference type="AlphaFoldDB" id="A0A838BAY4"/>
<evidence type="ECO:0000256" key="6">
    <source>
        <dbReference type="ARBA" id="ARBA00018392"/>
    </source>
</evidence>
<comment type="caution">
    <text evidence="14">The sequence shown here is derived from an EMBL/GenBank/DDBJ whole genome shotgun (WGS) entry which is preliminary data.</text>
</comment>
<accession>A0A838BAY4</accession>
<dbReference type="GO" id="GO:0016042">
    <property type="term" value="P:lipid catabolic process"/>
    <property type="evidence" value="ECO:0007669"/>
    <property type="project" value="UniProtKB-KW"/>
</dbReference>
<dbReference type="Gene3D" id="3.30.870.10">
    <property type="entry name" value="Endonuclease Chain A"/>
    <property type="match status" value="2"/>
</dbReference>
<organism evidence="14 15">
    <name type="scientific">Mesorhizobium neociceri</name>
    <dbReference type="NCBI Taxonomy" id="1307853"/>
    <lineage>
        <taxon>Bacteria</taxon>
        <taxon>Pseudomonadati</taxon>
        <taxon>Pseudomonadota</taxon>
        <taxon>Alphaproteobacteria</taxon>
        <taxon>Hyphomicrobiales</taxon>
        <taxon>Phyllobacteriaceae</taxon>
        <taxon>Mesorhizobium</taxon>
    </lineage>
</organism>
<comment type="similarity">
    <text evidence="4">Belongs to the phospholipase D family.</text>
</comment>
<evidence type="ECO:0000256" key="5">
    <source>
        <dbReference type="ARBA" id="ARBA00012027"/>
    </source>
</evidence>
<dbReference type="GO" id="GO:0004630">
    <property type="term" value="F:phospholipase D activity"/>
    <property type="evidence" value="ECO:0007669"/>
    <property type="project" value="UniProtKB-EC"/>
</dbReference>
<dbReference type="SUPFAM" id="SSF56024">
    <property type="entry name" value="Phospholipase D/nuclease"/>
    <property type="match status" value="2"/>
</dbReference>
<feature type="compositionally biased region" description="Basic and acidic residues" evidence="12">
    <location>
        <begin position="599"/>
        <end position="608"/>
    </location>
</feature>
<protein>
    <recommendedName>
        <fullName evidence="6">Phospholipase D</fullName>
        <ecNumber evidence="5">3.1.4.4</ecNumber>
    </recommendedName>
    <alternativeName>
        <fullName evidence="11">Choline phosphatase</fullName>
    </alternativeName>
</protein>
<evidence type="ECO:0000256" key="4">
    <source>
        <dbReference type="ARBA" id="ARBA00008664"/>
    </source>
</evidence>
<dbReference type="EMBL" id="JACDTY010000010">
    <property type="protein sequence ID" value="MBA1142500.1"/>
    <property type="molecule type" value="Genomic_DNA"/>
</dbReference>
<dbReference type="InterPro" id="IPR001736">
    <property type="entry name" value="PLipase_D/transphosphatidylase"/>
</dbReference>
<dbReference type="PROSITE" id="PS50035">
    <property type="entry name" value="PLD"/>
    <property type="match status" value="1"/>
</dbReference>
<dbReference type="InterPro" id="IPR025202">
    <property type="entry name" value="PLD-like_dom"/>
</dbReference>
<dbReference type="EC" id="3.1.4.4" evidence="5"/>
<proteinExistence type="inferred from homology"/>
<sequence length="616" mass="68953">MRVTKGNDHLKVKAVAGTRVVLLALDMDEASREGLLGFAVKRGVKGHEQTWLRGTKYFRDLVPHPDPKDDYSSRDQPFQTFLWSDYKAFADTNYDFTIVALYGDIHAFEERHKLEFSIRTEAEDDQHHGVWFNRGAIASHAFETKFHNKRLTDEMTDNVSDDGKLLDPETEWLSRGLAEACLKYINETGPGEGLRVCAYEFTYLPILRALKRALDRGVDVQIVYHDTKKDDDPNRAAIGKAELPDKVMRDGAETQILFRRTRTPIPHNKFIVKLVGGEPKRVWTGSTNFTDTGFFGQTNVGHLVTDSDTAKTYLAYWTELSGDPTHSIAVTNATKLTPNPPNVIAKKSIAAFFSPRVADNMLDWYGQRITDTTTLAMMTIPFNVASTILAALGKKADAMRLIVLEDVPTAEVAAAEKANRGKLAFSNGAILGKSFIKYKVGGAKVVPIANSDLDEWFVEEELARPTNNGHVFFIHSKVLLIDPLSDDPLICSGSANFSTNSLTSNDENMLLIRGNTRVADIYMTEVDRIFRHFRSRDIINHNAEAGEQSKWLELDTTGKWIGPNFKASNYKNNRRLLFFPEADVGTWSDSAATDPDPFADEKERAAAKKEKKPPQG</sequence>
<comment type="catalytic activity">
    <reaction evidence="1">
        <text>a 1,2-diacyl-sn-glycero-3-phosphocholine + H2O = a 1,2-diacyl-sn-glycero-3-phosphate + choline + H(+)</text>
        <dbReference type="Rhea" id="RHEA:14445"/>
        <dbReference type="ChEBI" id="CHEBI:15354"/>
        <dbReference type="ChEBI" id="CHEBI:15377"/>
        <dbReference type="ChEBI" id="CHEBI:15378"/>
        <dbReference type="ChEBI" id="CHEBI:57643"/>
        <dbReference type="ChEBI" id="CHEBI:58608"/>
        <dbReference type="EC" id="3.1.4.4"/>
    </reaction>
</comment>
<comment type="function">
    <text evidence="2">Could be a virulence factor.</text>
</comment>
<evidence type="ECO:0000313" key="15">
    <source>
        <dbReference type="Proteomes" id="UP000558284"/>
    </source>
</evidence>
<evidence type="ECO:0000256" key="8">
    <source>
        <dbReference type="ARBA" id="ARBA00022801"/>
    </source>
</evidence>
<evidence type="ECO:0000256" key="12">
    <source>
        <dbReference type="SAM" id="MobiDB-lite"/>
    </source>
</evidence>
<dbReference type="GO" id="GO:0006793">
    <property type="term" value="P:phosphorus metabolic process"/>
    <property type="evidence" value="ECO:0007669"/>
    <property type="project" value="UniProtKB-ARBA"/>
</dbReference>
<evidence type="ECO:0000256" key="3">
    <source>
        <dbReference type="ARBA" id="ARBA00004613"/>
    </source>
</evidence>